<dbReference type="STRING" id="1076935.U4KVF5"/>
<reference evidence="2 3" key="1">
    <citation type="journal article" date="2013" name="PLoS Genet.">
        <title>The genome and development-dependent transcriptomes of Pyronema confluens: a window into fungal evolution.</title>
        <authorList>
            <person name="Traeger S."/>
            <person name="Altegoer F."/>
            <person name="Freitag M."/>
            <person name="Gabaldon T."/>
            <person name="Kempken F."/>
            <person name="Kumar A."/>
            <person name="Marcet-Houben M."/>
            <person name="Poggeler S."/>
            <person name="Stajich J.E."/>
            <person name="Nowrousian M."/>
        </authorList>
    </citation>
    <scope>NUCLEOTIDE SEQUENCE [LARGE SCALE GENOMIC DNA]</scope>
    <source>
        <strain evidence="3">CBS 100304</strain>
        <tissue evidence="2">Vegetative mycelium</tissue>
    </source>
</reference>
<feature type="domain" description="Thioredoxin" evidence="1">
    <location>
        <begin position="50"/>
        <end position="151"/>
    </location>
</feature>
<dbReference type="AlphaFoldDB" id="U4KVF5"/>
<dbReference type="Proteomes" id="UP000018144">
    <property type="component" value="Unassembled WGS sequence"/>
</dbReference>
<accession>U4KVF5</accession>
<sequence>MLTPLRPSLRLALRATATATRGFSSTPTPAAVRIFDPITRRDDFHTTTRLATTANTPLIAFWTASFCPSCRSIKPKIMEYLENRDEGLPDIMFCEVELDAQGGNVAELGGRYMISTLPTLLSFQRGEPVQDSRWTDIRAMSKKERIAEWIEEQAKGKGATGNISFGGLFR</sequence>
<dbReference type="InterPro" id="IPR013766">
    <property type="entry name" value="Thioredoxin_domain"/>
</dbReference>
<dbReference type="SUPFAM" id="SSF52833">
    <property type="entry name" value="Thioredoxin-like"/>
    <property type="match status" value="1"/>
</dbReference>
<dbReference type="EMBL" id="HF935243">
    <property type="protein sequence ID" value="CCX05257.1"/>
    <property type="molecule type" value="Genomic_DNA"/>
</dbReference>
<dbReference type="eggNOG" id="ENOG502S5WK">
    <property type="taxonomic scope" value="Eukaryota"/>
</dbReference>
<dbReference type="OrthoDB" id="19690at2759"/>
<evidence type="ECO:0000259" key="1">
    <source>
        <dbReference type="Pfam" id="PF00085"/>
    </source>
</evidence>
<dbReference type="Pfam" id="PF00085">
    <property type="entry name" value="Thioredoxin"/>
    <property type="match status" value="1"/>
</dbReference>
<evidence type="ECO:0000313" key="3">
    <source>
        <dbReference type="Proteomes" id="UP000018144"/>
    </source>
</evidence>
<keyword evidence="3" id="KW-1185">Reference proteome</keyword>
<organism evidence="2 3">
    <name type="scientific">Pyronema omphalodes (strain CBS 100304)</name>
    <name type="common">Pyronema confluens</name>
    <dbReference type="NCBI Taxonomy" id="1076935"/>
    <lineage>
        <taxon>Eukaryota</taxon>
        <taxon>Fungi</taxon>
        <taxon>Dikarya</taxon>
        <taxon>Ascomycota</taxon>
        <taxon>Pezizomycotina</taxon>
        <taxon>Pezizomycetes</taxon>
        <taxon>Pezizales</taxon>
        <taxon>Pyronemataceae</taxon>
        <taxon>Pyronema</taxon>
    </lineage>
</organism>
<dbReference type="CDD" id="cd02947">
    <property type="entry name" value="TRX_family"/>
    <property type="match status" value="1"/>
</dbReference>
<dbReference type="OMA" id="SRQEAQF"/>
<protein>
    <submittedName>
        <fullName evidence="2">Similar to Thioredoxin acc. no. Q8CPL5</fullName>
    </submittedName>
</protein>
<evidence type="ECO:0000313" key="2">
    <source>
        <dbReference type="EMBL" id="CCX05257.1"/>
    </source>
</evidence>
<dbReference type="Gene3D" id="3.40.30.10">
    <property type="entry name" value="Glutaredoxin"/>
    <property type="match status" value="1"/>
</dbReference>
<dbReference type="InterPro" id="IPR036249">
    <property type="entry name" value="Thioredoxin-like_sf"/>
</dbReference>
<gene>
    <name evidence="2" type="ORF">PCON_04844</name>
</gene>
<proteinExistence type="predicted"/>
<name>U4KVF5_PYROM</name>